<organism evidence="1 2">
    <name type="scientific">Brucella haematophila</name>
    <dbReference type="NCBI Taxonomy" id="419474"/>
    <lineage>
        <taxon>Bacteria</taxon>
        <taxon>Pseudomonadati</taxon>
        <taxon>Pseudomonadota</taxon>
        <taxon>Alphaproteobacteria</taxon>
        <taxon>Hyphomicrobiales</taxon>
        <taxon>Brucellaceae</taxon>
        <taxon>Brucella/Ochrobactrum group</taxon>
        <taxon>Brucella</taxon>
    </lineage>
</organism>
<reference evidence="1 2" key="1">
    <citation type="submission" date="2020-03" db="EMBL/GenBank/DDBJ databases">
        <title>Whole genome sequencing of clinical and environmental type strains of Ochrobactrum.</title>
        <authorList>
            <person name="Dharne M."/>
        </authorList>
    </citation>
    <scope>NUCLEOTIDE SEQUENCE [LARGE SCALE GENOMIC DNA]</scope>
    <source>
        <strain evidence="1 2">CIP 109452</strain>
    </source>
</reference>
<name>A0ABX1DNB5_9HYPH</name>
<accession>A0ABX1DNB5</accession>
<dbReference type="Proteomes" id="UP000704467">
    <property type="component" value="Unassembled WGS sequence"/>
</dbReference>
<dbReference type="EMBL" id="JAAVLN010000002">
    <property type="protein sequence ID" value="NKC04446.1"/>
    <property type="molecule type" value="Genomic_DNA"/>
</dbReference>
<gene>
    <name evidence="1" type="ORF">HED55_18070</name>
</gene>
<sequence>MTQIILGFKPGVGPVLKCLKYDTDDPLTLANTAFDRFFYNSENSNLSYVFPTNPFFYRSAELSALPATFNITNDRGNVVISGRANPSSGTTFYNVTTYYRITNAYPSMGYVPMSEFRQVDLLTNRIECGSFLSYYALVGSTNHNVVTAQQFYTVMGRLVGTTSGSTTFPTVYNGIISSTDQGFVGMGNGSSGKIS</sequence>
<protein>
    <submittedName>
        <fullName evidence="1">Uncharacterized protein</fullName>
    </submittedName>
</protein>
<keyword evidence="2" id="KW-1185">Reference proteome</keyword>
<proteinExistence type="predicted"/>
<evidence type="ECO:0000313" key="2">
    <source>
        <dbReference type="Proteomes" id="UP000704467"/>
    </source>
</evidence>
<evidence type="ECO:0000313" key="1">
    <source>
        <dbReference type="EMBL" id="NKC04446.1"/>
    </source>
</evidence>
<comment type="caution">
    <text evidence="1">The sequence shown here is derived from an EMBL/GenBank/DDBJ whole genome shotgun (WGS) entry which is preliminary data.</text>
</comment>